<organism evidence="10 11">
    <name type="scientific">Rhodosorus marinus</name>
    <dbReference type="NCBI Taxonomy" id="101924"/>
    <lineage>
        <taxon>Eukaryota</taxon>
        <taxon>Rhodophyta</taxon>
        <taxon>Stylonematophyceae</taxon>
        <taxon>Stylonematales</taxon>
        <taxon>Stylonemataceae</taxon>
        <taxon>Rhodosorus</taxon>
    </lineage>
</organism>
<reference evidence="10 11" key="1">
    <citation type="journal article" date="2023" name="Nat. Commun.">
        <title>Origin of minicircular mitochondrial genomes in red algae.</title>
        <authorList>
            <person name="Lee Y."/>
            <person name="Cho C.H."/>
            <person name="Lee Y.M."/>
            <person name="Park S.I."/>
            <person name="Yang J.H."/>
            <person name="West J.A."/>
            <person name="Bhattacharya D."/>
            <person name="Yoon H.S."/>
        </authorList>
    </citation>
    <scope>NUCLEOTIDE SEQUENCE [LARGE SCALE GENOMIC DNA]</scope>
    <source>
        <strain evidence="10 11">CCMP1338</strain>
        <tissue evidence="10">Whole cell</tissue>
    </source>
</reference>
<evidence type="ECO:0000256" key="8">
    <source>
        <dbReference type="RuleBase" id="RU366063"/>
    </source>
</evidence>
<evidence type="ECO:0000256" key="6">
    <source>
        <dbReference type="ARBA" id="ARBA00023121"/>
    </source>
</evidence>
<evidence type="ECO:0000256" key="5">
    <source>
        <dbReference type="ARBA" id="ARBA00022946"/>
    </source>
</evidence>
<evidence type="ECO:0000313" key="11">
    <source>
        <dbReference type="Proteomes" id="UP001157974"/>
    </source>
</evidence>
<name>A0AAV8UTK6_9RHOD</name>
<evidence type="ECO:0000313" key="10">
    <source>
        <dbReference type="EMBL" id="KAJ8905880.1"/>
    </source>
</evidence>
<dbReference type="PANTHER" id="PTHR21427:SF19">
    <property type="entry name" value="UBIQUINONE BIOSYNTHESIS PROTEIN COQ9, MITOCHONDRIAL"/>
    <property type="match status" value="1"/>
</dbReference>
<dbReference type="AlphaFoldDB" id="A0AAV8UTK6"/>
<proteinExistence type="inferred from homology"/>
<comment type="subcellular location">
    <subcellularLocation>
        <location evidence="1 8">Mitochondrion</location>
    </subcellularLocation>
</comment>
<sequence>MSLIGLRTGRIINSLSSSWRGLSTKVSIEDEFLTAALKRVPELGWTQACLVQAAKDLNLSPAAHGLFPGGEVELVHRFVKRSHQETASTLRKSTKKKDKEEGLRTEDVLAEGLKARLKILLPYRDRWHEAVALQAFPQNAKESLQHDLSFVDEIWNTAGDDSVDEAWYAKRVALLTAMKSSELTWIRDDTEEQIATNEFIERTIKSLVFGWKQIHDHLESTKAMLLTIRSTASSLLRSYQNGY</sequence>
<dbReference type="Gene3D" id="1.10.357.10">
    <property type="entry name" value="Tetracycline Repressor, domain 2"/>
    <property type="match status" value="1"/>
</dbReference>
<keyword evidence="11" id="KW-1185">Reference proteome</keyword>
<dbReference type="Proteomes" id="UP001157974">
    <property type="component" value="Unassembled WGS sequence"/>
</dbReference>
<gene>
    <name evidence="10" type="ORF">NDN08_002383</name>
</gene>
<dbReference type="GO" id="GO:0005743">
    <property type="term" value="C:mitochondrial inner membrane"/>
    <property type="evidence" value="ECO:0007669"/>
    <property type="project" value="TreeGrafter"/>
</dbReference>
<dbReference type="PANTHER" id="PTHR21427">
    <property type="entry name" value="UBIQUINONE BIOSYNTHESIS PROTEIN COQ9, MITOCHONDRIAL"/>
    <property type="match status" value="1"/>
</dbReference>
<dbReference type="GO" id="GO:0006744">
    <property type="term" value="P:ubiquinone biosynthetic process"/>
    <property type="evidence" value="ECO:0007669"/>
    <property type="project" value="UniProtKB-UniRule"/>
</dbReference>
<keyword evidence="6 8" id="KW-0446">Lipid-binding</keyword>
<dbReference type="InterPro" id="IPR012762">
    <property type="entry name" value="Ubiq_biosynth_COQ9"/>
</dbReference>
<comment type="caution">
    <text evidence="10">The sequence shown here is derived from an EMBL/GenBank/DDBJ whole genome shotgun (WGS) entry which is preliminary data.</text>
</comment>
<keyword evidence="5" id="KW-0809">Transit peptide</keyword>
<dbReference type="Pfam" id="PF08511">
    <property type="entry name" value="COQ9"/>
    <property type="match status" value="1"/>
</dbReference>
<accession>A0AAV8UTK6</accession>
<evidence type="ECO:0000256" key="7">
    <source>
        <dbReference type="ARBA" id="ARBA00023128"/>
    </source>
</evidence>
<feature type="domain" description="COQ9 C-terminal" evidence="9">
    <location>
        <begin position="141"/>
        <end position="206"/>
    </location>
</feature>
<keyword evidence="7 8" id="KW-0496">Mitochondrion</keyword>
<comment type="function">
    <text evidence="8">Membrane-associated protein that warps the membrane surface to access and bind aromatic isoprenes with high specificity, including ubiquinone (CoQ) isoprene intermediates and presents them directly to Coq7, therefore facilitating the Coq7-mediated hydroxylase step. Participates in the biosynthesis of coenzyme Q, also named ubiquinone, an essential lipid-soluble electron transporter for aerobic cellular respiration.</text>
</comment>
<evidence type="ECO:0000259" key="9">
    <source>
        <dbReference type="Pfam" id="PF08511"/>
    </source>
</evidence>
<evidence type="ECO:0000256" key="4">
    <source>
        <dbReference type="ARBA" id="ARBA00022688"/>
    </source>
</evidence>
<dbReference type="GO" id="GO:0008289">
    <property type="term" value="F:lipid binding"/>
    <property type="evidence" value="ECO:0007669"/>
    <property type="project" value="UniProtKB-UniRule"/>
</dbReference>
<evidence type="ECO:0000256" key="2">
    <source>
        <dbReference type="ARBA" id="ARBA00004749"/>
    </source>
</evidence>
<dbReference type="InterPro" id="IPR013718">
    <property type="entry name" value="COQ9_C"/>
</dbReference>
<dbReference type="EMBL" id="JAMWBK010000004">
    <property type="protein sequence ID" value="KAJ8905880.1"/>
    <property type="molecule type" value="Genomic_DNA"/>
</dbReference>
<keyword evidence="4 8" id="KW-0831">Ubiquinone biosynthesis</keyword>
<evidence type="ECO:0000256" key="1">
    <source>
        <dbReference type="ARBA" id="ARBA00004173"/>
    </source>
</evidence>
<dbReference type="NCBIfam" id="TIGR02396">
    <property type="entry name" value="diverge_rpsU"/>
    <property type="match status" value="1"/>
</dbReference>
<protein>
    <recommendedName>
        <fullName evidence="8">Ubiquinone biosynthesis protein</fullName>
    </recommendedName>
</protein>
<comment type="similarity">
    <text evidence="3 8">Belongs to the COQ9 family.</text>
</comment>
<evidence type="ECO:0000256" key="3">
    <source>
        <dbReference type="ARBA" id="ARBA00010766"/>
    </source>
</evidence>
<comment type="pathway">
    <text evidence="2 8">Cofactor biosynthesis; ubiquinone biosynthesis.</text>
</comment>